<dbReference type="InterPro" id="IPR011006">
    <property type="entry name" value="CheY-like_superfamily"/>
</dbReference>
<comment type="catalytic activity">
    <reaction evidence="1">
        <text>ATP + protein L-histidine = ADP + protein N-phospho-L-histidine.</text>
        <dbReference type="EC" id="2.7.13.3"/>
    </reaction>
</comment>
<dbReference type="SMART" id="SM00387">
    <property type="entry name" value="HATPase_c"/>
    <property type="match status" value="1"/>
</dbReference>
<dbReference type="SUPFAM" id="SSF52172">
    <property type="entry name" value="CheY-like"/>
    <property type="match status" value="1"/>
</dbReference>
<evidence type="ECO:0000259" key="7">
    <source>
        <dbReference type="PROSITE" id="PS50109"/>
    </source>
</evidence>
<dbReference type="SUPFAM" id="SSF55874">
    <property type="entry name" value="ATPase domain of HSP90 chaperone/DNA topoisomerase II/histidine kinase"/>
    <property type="match status" value="1"/>
</dbReference>
<dbReference type="InterPro" id="IPR003661">
    <property type="entry name" value="HisK_dim/P_dom"/>
</dbReference>
<dbReference type="Proteomes" id="UP001371218">
    <property type="component" value="Unassembled WGS sequence"/>
</dbReference>
<keyword evidence="4" id="KW-0808">Transferase</keyword>
<evidence type="ECO:0000256" key="6">
    <source>
        <dbReference type="PROSITE-ProRule" id="PRU00169"/>
    </source>
</evidence>
<dbReference type="InterPro" id="IPR000014">
    <property type="entry name" value="PAS"/>
</dbReference>
<dbReference type="InterPro" id="IPR005467">
    <property type="entry name" value="His_kinase_dom"/>
</dbReference>
<dbReference type="InterPro" id="IPR001789">
    <property type="entry name" value="Sig_transdc_resp-reg_receiver"/>
</dbReference>
<evidence type="ECO:0000313" key="11">
    <source>
        <dbReference type="Proteomes" id="UP001371218"/>
    </source>
</evidence>
<dbReference type="InterPro" id="IPR003018">
    <property type="entry name" value="GAF"/>
</dbReference>
<name>A0ABU9BLR6_9BURK</name>
<dbReference type="Pfam" id="PF13426">
    <property type="entry name" value="PAS_9"/>
    <property type="match status" value="1"/>
</dbReference>
<dbReference type="PRINTS" id="PR00344">
    <property type="entry name" value="BCTRLSENSOR"/>
</dbReference>
<dbReference type="InterPro" id="IPR003594">
    <property type="entry name" value="HATPase_dom"/>
</dbReference>
<evidence type="ECO:0000313" key="10">
    <source>
        <dbReference type="EMBL" id="MEK8030044.1"/>
    </source>
</evidence>
<comment type="caution">
    <text evidence="10">The sequence shown here is derived from an EMBL/GenBank/DDBJ whole genome shotgun (WGS) entry which is preliminary data.</text>
</comment>
<dbReference type="CDD" id="cd00130">
    <property type="entry name" value="PAS"/>
    <property type="match status" value="1"/>
</dbReference>
<dbReference type="Pfam" id="PF02518">
    <property type="entry name" value="HATPase_c"/>
    <property type="match status" value="1"/>
</dbReference>
<evidence type="ECO:0000256" key="5">
    <source>
        <dbReference type="ARBA" id="ARBA00022777"/>
    </source>
</evidence>
<dbReference type="SMART" id="SM00065">
    <property type="entry name" value="GAF"/>
    <property type="match status" value="1"/>
</dbReference>
<dbReference type="InterPro" id="IPR029016">
    <property type="entry name" value="GAF-like_dom_sf"/>
</dbReference>
<feature type="domain" description="PAS" evidence="9">
    <location>
        <begin position="17"/>
        <end position="71"/>
    </location>
</feature>
<keyword evidence="11" id="KW-1185">Reference proteome</keyword>
<dbReference type="SUPFAM" id="SSF55781">
    <property type="entry name" value="GAF domain-like"/>
    <property type="match status" value="1"/>
</dbReference>
<dbReference type="RefSeq" id="WP_341424400.1">
    <property type="nucleotide sequence ID" value="NZ_JBBUTG010000002.1"/>
</dbReference>
<dbReference type="InterPro" id="IPR004358">
    <property type="entry name" value="Sig_transdc_His_kin-like_C"/>
</dbReference>
<dbReference type="SMART" id="SM00091">
    <property type="entry name" value="PAS"/>
    <property type="match status" value="1"/>
</dbReference>
<dbReference type="Gene3D" id="3.40.50.2300">
    <property type="match status" value="1"/>
</dbReference>
<reference evidence="10 11" key="1">
    <citation type="submission" date="2024-04" db="EMBL/GenBank/DDBJ databases">
        <title>Novel species of the genus Ideonella isolated from streams.</title>
        <authorList>
            <person name="Lu H."/>
        </authorList>
    </citation>
    <scope>NUCLEOTIDE SEQUENCE [LARGE SCALE GENOMIC DNA]</scope>
    <source>
        <strain evidence="10 11">DXS29W</strain>
    </source>
</reference>
<dbReference type="PROSITE" id="PS50112">
    <property type="entry name" value="PAS"/>
    <property type="match status" value="1"/>
</dbReference>
<feature type="domain" description="Histidine kinase" evidence="7">
    <location>
        <begin position="325"/>
        <end position="553"/>
    </location>
</feature>
<dbReference type="Pfam" id="PF00072">
    <property type="entry name" value="Response_reg"/>
    <property type="match status" value="1"/>
</dbReference>
<keyword evidence="3 6" id="KW-0597">Phosphoprotein</keyword>
<evidence type="ECO:0000256" key="3">
    <source>
        <dbReference type="ARBA" id="ARBA00022553"/>
    </source>
</evidence>
<evidence type="ECO:0000259" key="8">
    <source>
        <dbReference type="PROSITE" id="PS50110"/>
    </source>
</evidence>
<dbReference type="NCBIfam" id="TIGR00229">
    <property type="entry name" value="sensory_box"/>
    <property type="match status" value="1"/>
</dbReference>
<sequence length="701" mass="75270">MAGDAAPSPALPAGIEEEAVYRSLFNAYPDALLLVDRDGQICLANPSAAQVLGYTAHELIGMSVEALVPDSIRPRHAEYRNAYGHAPRTRPMGTQMDLVARRKDGSEVMVEIALSPLQSHGLPFVVAAIRNISAYPRVKQALQRARYSEHLAQFGRLAVDTRHPQRLLEQVPTIAAHALQVDASVVFLLSADRQKFRVASGVGTLPSEGPSASVDNHPLTPPGFVVAQGRPVIVDDYRTEQRFQVPPAYLEAGLVSAMAVPLLDRGRSVGALTVRSRQPQRFGDDELRFLESLSSLLATSLQRAQSEDALNHAQRLESVGQLTGGIAHDFNNLLTVIQGNLQVLEELPALAGDAYGQQLLAAASRASRRAAELTSKLLTFSRRQVLQTTTVDAGAMIVSLADMLRRTIDQRIRIETEVPDQGPVVLADPGQLESALLNIAINARDAMPEGGTLRFRAVPETQVPVGLRGELDDPSSAEQPFVAIAITDTGTGMPEAVKERAFEPFFTTKGAGRGTGLGLSTVYGFVKQSNGTISIDSAPGAGTTITLYIPRPWDDEALPEDDDAGDASAVPAGLKVLLVEDDVEVRKVVQTFLEALGCRAHSTSSGEEALLALVPGASFDLLLTDIALGPGMRGTELAAEAQRRFPAMAILLMSGYSSELIEADRDSPASWELLRKPYTRHELARAIARLWADRTKPGDAA</sequence>
<keyword evidence="5" id="KW-0418">Kinase</keyword>
<proteinExistence type="predicted"/>
<evidence type="ECO:0000256" key="2">
    <source>
        <dbReference type="ARBA" id="ARBA00012438"/>
    </source>
</evidence>
<dbReference type="PANTHER" id="PTHR43065:SF42">
    <property type="entry name" value="TWO-COMPONENT SENSOR PPRA"/>
    <property type="match status" value="1"/>
</dbReference>
<dbReference type="InterPro" id="IPR036097">
    <property type="entry name" value="HisK_dim/P_sf"/>
</dbReference>
<dbReference type="SMART" id="SM00388">
    <property type="entry name" value="HisKA"/>
    <property type="match status" value="1"/>
</dbReference>
<dbReference type="SMART" id="SM00448">
    <property type="entry name" value="REC"/>
    <property type="match status" value="1"/>
</dbReference>
<dbReference type="EC" id="2.7.13.3" evidence="2"/>
<dbReference type="PROSITE" id="PS50109">
    <property type="entry name" value="HIS_KIN"/>
    <property type="match status" value="1"/>
</dbReference>
<dbReference type="Gene3D" id="1.10.287.130">
    <property type="match status" value="1"/>
</dbReference>
<evidence type="ECO:0000256" key="1">
    <source>
        <dbReference type="ARBA" id="ARBA00000085"/>
    </source>
</evidence>
<dbReference type="CDD" id="cd00082">
    <property type="entry name" value="HisKA"/>
    <property type="match status" value="1"/>
</dbReference>
<protein>
    <recommendedName>
        <fullName evidence="2">histidine kinase</fullName>
        <ecNumber evidence="2">2.7.13.3</ecNumber>
    </recommendedName>
</protein>
<accession>A0ABU9BLR6</accession>
<dbReference type="SUPFAM" id="SSF47384">
    <property type="entry name" value="Homodimeric domain of signal transducing histidine kinase"/>
    <property type="match status" value="1"/>
</dbReference>
<organism evidence="10 11">
    <name type="scientific">Ideonella lacteola</name>
    <dbReference type="NCBI Taxonomy" id="2984193"/>
    <lineage>
        <taxon>Bacteria</taxon>
        <taxon>Pseudomonadati</taxon>
        <taxon>Pseudomonadota</taxon>
        <taxon>Betaproteobacteria</taxon>
        <taxon>Burkholderiales</taxon>
        <taxon>Sphaerotilaceae</taxon>
        <taxon>Ideonella</taxon>
    </lineage>
</organism>
<dbReference type="SUPFAM" id="SSF55785">
    <property type="entry name" value="PYP-like sensor domain (PAS domain)"/>
    <property type="match status" value="1"/>
</dbReference>
<feature type="domain" description="Response regulatory" evidence="8">
    <location>
        <begin position="575"/>
        <end position="691"/>
    </location>
</feature>
<dbReference type="Gene3D" id="3.30.450.20">
    <property type="entry name" value="PAS domain"/>
    <property type="match status" value="1"/>
</dbReference>
<dbReference type="Gene3D" id="3.30.565.10">
    <property type="entry name" value="Histidine kinase-like ATPase, C-terminal domain"/>
    <property type="match status" value="1"/>
</dbReference>
<evidence type="ECO:0000259" key="9">
    <source>
        <dbReference type="PROSITE" id="PS50112"/>
    </source>
</evidence>
<feature type="modified residue" description="4-aspartylphosphate" evidence="6">
    <location>
        <position position="625"/>
    </location>
</feature>
<dbReference type="Gene3D" id="3.30.450.40">
    <property type="match status" value="1"/>
</dbReference>
<dbReference type="EMBL" id="JBBUTG010000002">
    <property type="protein sequence ID" value="MEK8030044.1"/>
    <property type="molecule type" value="Genomic_DNA"/>
</dbReference>
<dbReference type="InterPro" id="IPR035965">
    <property type="entry name" value="PAS-like_dom_sf"/>
</dbReference>
<dbReference type="PROSITE" id="PS50110">
    <property type="entry name" value="RESPONSE_REGULATORY"/>
    <property type="match status" value="1"/>
</dbReference>
<dbReference type="PANTHER" id="PTHR43065">
    <property type="entry name" value="SENSOR HISTIDINE KINASE"/>
    <property type="match status" value="1"/>
</dbReference>
<dbReference type="InterPro" id="IPR036890">
    <property type="entry name" value="HATPase_C_sf"/>
</dbReference>
<dbReference type="Pfam" id="PF13185">
    <property type="entry name" value="GAF_2"/>
    <property type="match status" value="1"/>
</dbReference>
<evidence type="ECO:0000256" key="4">
    <source>
        <dbReference type="ARBA" id="ARBA00022679"/>
    </source>
</evidence>
<dbReference type="Pfam" id="PF00512">
    <property type="entry name" value="HisKA"/>
    <property type="match status" value="1"/>
</dbReference>
<gene>
    <name evidence="10" type="ORF">AACH06_04350</name>
</gene>